<protein>
    <submittedName>
        <fullName evidence="2">Z1 domain-containing protein</fullName>
    </submittedName>
</protein>
<dbReference type="RefSeq" id="WP_263607988.1">
    <property type="nucleotide sequence ID" value="NZ_JAOVQM010000002.1"/>
</dbReference>
<keyword evidence="3" id="KW-1185">Reference proteome</keyword>
<dbReference type="Proteomes" id="UP001177160">
    <property type="component" value="Unassembled WGS sequence"/>
</dbReference>
<dbReference type="InterPro" id="IPR018310">
    <property type="entry name" value="Put_endonuclease_Z1-dom"/>
</dbReference>
<evidence type="ECO:0000313" key="3">
    <source>
        <dbReference type="Proteomes" id="UP001177160"/>
    </source>
</evidence>
<proteinExistence type="predicted"/>
<feature type="domain" description="Putative endonuclease Z1" evidence="1">
    <location>
        <begin position="398"/>
        <end position="658"/>
    </location>
</feature>
<comment type="caution">
    <text evidence="2">The sequence shown here is derived from an EMBL/GenBank/DDBJ whole genome shotgun (WGS) entry which is preliminary data.</text>
</comment>
<name>A0ABT2Y510_9MOLU</name>
<dbReference type="Pfam" id="PF10593">
    <property type="entry name" value="Z1"/>
    <property type="match status" value="1"/>
</dbReference>
<evidence type="ECO:0000259" key="1">
    <source>
        <dbReference type="Pfam" id="PF10593"/>
    </source>
</evidence>
<organism evidence="2 3">
    <name type="scientific">Paracholeplasma manati</name>
    <dbReference type="NCBI Taxonomy" id="591373"/>
    <lineage>
        <taxon>Bacteria</taxon>
        <taxon>Bacillati</taxon>
        <taxon>Mycoplasmatota</taxon>
        <taxon>Mollicutes</taxon>
        <taxon>Acholeplasmatales</taxon>
        <taxon>Acholeplasmataceae</taxon>
        <taxon>Paracholeplasma</taxon>
    </lineage>
</organism>
<reference evidence="2" key="1">
    <citation type="submission" date="2022-09" db="EMBL/GenBank/DDBJ databases">
        <title>Novel Mycoplasma species identified in domestic and wild animals.</title>
        <authorList>
            <person name="Volokhov D.V."/>
            <person name="Furtak V.A."/>
            <person name="Zagorodnyaya T.A."/>
        </authorList>
    </citation>
    <scope>NUCLEOTIDE SEQUENCE</scope>
    <source>
        <strain evidence="2">Oakley</strain>
    </source>
</reference>
<gene>
    <name evidence="2" type="ORF">N7548_03235</name>
</gene>
<dbReference type="EMBL" id="JAOVQM010000002">
    <property type="protein sequence ID" value="MCV2231835.1"/>
    <property type="molecule type" value="Genomic_DNA"/>
</dbReference>
<evidence type="ECO:0000313" key="2">
    <source>
        <dbReference type="EMBL" id="MCV2231835.1"/>
    </source>
</evidence>
<sequence length="929" mass="107082">MDISNIKYAKIRDWIKQSRKRGLSWDKIELLNQSSIEEFLSKLNVNKIEQYWDIDIETWHLIVNDEKIAEMESLTAEIIGVPTIVAEDPQNYLDLPLSNDENSLWNLYSNKLREKKFKERTIRNIEESSRSILVQLKDKTEEDRPVKGLVVGNVQSGKTANMAALIAMAADIGFNFFVVLSGTIDKLREQTQDRLYGDLDLNSNLQIQLLTNLSSKTASPFRLQDLKFEKKSKKRYLYVCLKNQAVLKNLNQWINKDQLSKEGIKLLVIDDEADQAGINTLDIDSDERTKINKLIIDLVANRNYKSEKQPKSFGAVNYIGYTATPYANILNEAKPESLYPSSFIATLAVSDEYFGPQQIFGLDDSNLLGLSIVNKIDINDVKLIKKDDPNFDSELPPSFKESVMWFYCSVAALRLSGYKKPLSMLIHTSQKQKDHSDIYQRLKEWIKKESNRIDDFIFKMKKVWDQQTKQFNKSYLRLQYPKYGVLDKEINDYPNFDDFKIELKSLIDQQPCNIELDYDNDKLVYTTGMHLCIDNCKYNGVDFNGRHFRLAYPDPKNCSITAPAFIVIGGSTLSRGLTLEGLVSTYFLRTTKQADTLMQMGRWFGYRHNYELYPRVWLTDNAIIQFKYLSNLDFKLRNELSFMEKMGLSPLDYAPRVIFDPDLAIIQITSKNRMQGVEEVDADFSGYQAQTTVFYKDIRTLEKNIQSTESFIKTLGNPILNNPVNIHAKDAYIWKNVNHTKVFEYLSNMKYPDHIKLMKGYEGIKEWYIEAKKQDLVQNWNVAISGIQSGKETYISGLKVKKVNRSKVKNSNPDEISIGVLRDSKDILLDIDLDQNPDLINVFKDDSISPLVIREKSCVSKMPQLLIYVIDRDSKAIKKDSQVRLDLNSSVDVIGIFLLLPRISSSNKDQYVRVKIIPNIDFEGVDEDA</sequence>
<accession>A0ABT2Y510</accession>